<dbReference type="SMART" id="SM00363">
    <property type="entry name" value="S4"/>
    <property type="match status" value="1"/>
</dbReference>
<dbReference type="InterPro" id="IPR006145">
    <property type="entry name" value="PsdUridine_synth_RsuA/RluA"/>
</dbReference>
<dbReference type="AlphaFoldDB" id="A0A7T7XKB9"/>
<dbReference type="InterPro" id="IPR036986">
    <property type="entry name" value="S4_RNA-bd_sf"/>
</dbReference>
<dbReference type="GO" id="GO:0000455">
    <property type="term" value="P:enzyme-directed rRNA pseudouridine synthesis"/>
    <property type="evidence" value="ECO:0007669"/>
    <property type="project" value="UniProtKB-ARBA"/>
</dbReference>
<dbReference type="Pfam" id="PF01479">
    <property type="entry name" value="S4"/>
    <property type="match status" value="1"/>
</dbReference>
<dbReference type="Proteomes" id="UP000595917">
    <property type="component" value="Chromosome"/>
</dbReference>
<feature type="domain" description="RNA-binding S4" evidence="4">
    <location>
        <begin position="19"/>
        <end position="82"/>
    </location>
</feature>
<dbReference type="SUPFAM" id="SSF55174">
    <property type="entry name" value="Alpha-L RNA-binding motif"/>
    <property type="match status" value="1"/>
</dbReference>
<evidence type="ECO:0000256" key="2">
    <source>
        <dbReference type="ARBA" id="ARBA00023235"/>
    </source>
</evidence>
<dbReference type="InterPro" id="IPR006224">
    <property type="entry name" value="PsdUridine_synth_RluA-like_CS"/>
</dbReference>
<dbReference type="EMBL" id="CP067089">
    <property type="protein sequence ID" value="QQO07946.1"/>
    <property type="molecule type" value="Genomic_DNA"/>
</dbReference>
<dbReference type="InterPro" id="IPR050188">
    <property type="entry name" value="RluA_PseudoU_synthase"/>
</dbReference>
<evidence type="ECO:0000313" key="5">
    <source>
        <dbReference type="EMBL" id="QQO07946.1"/>
    </source>
</evidence>
<dbReference type="PROSITE" id="PS01129">
    <property type="entry name" value="PSI_RLU"/>
    <property type="match status" value="1"/>
</dbReference>
<dbReference type="GO" id="GO:0003723">
    <property type="term" value="F:RNA binding"/>
    <property type="evidence" value="ECO:0007669"/>
    <property type="project" value="UniProtKB-KW"/>
</dbReference>
<comment type="similarity">
    <text evidence="1">Belongs to the pseudouridine synthase RluA family.</text>
</comment>
<keyword evidence="2" id="KW-0413">Isomerase</keyword>
<evidence type="ECO:0000259" key="4">
    <source>
        <dbReference type="SMART" id="SM00363"/>
    </source>
</evidence>
<dbReference type="PROSITE" id="PS50889">
    <property type="entry name" value="S4"/>
    <property type="match status" value="1"/>
</dbReference>
<sequence>MIQYSMELTLTAGSDDDGRRLDRILRKALKDLPLSAVHRLLRMKHVLVNGKPAAGEYRVNAGDTITILGVSGNFSRPPQAAPEAAARGTAGDVPEVLFEGSGLLALNKPRGIPVHGENSLDTRVQAYLGPKIPPSLSFKPGPLHRLDTPTSGIIVFSADIEGARYFSDRLRKGAIEKFYIALADGELRENQIWKDELHRDRQTRVTSLATEGGGRYAETRVIPLAADRSHSLLLLKLGTGRTHQIRAQSAGHGHPLTGDHKYGGSPQQGGLLLHAFALRFPEDRPREIPETLTAPLPDYFLRRIGELFGNMGDIFGKTRDFPLP</sequence>
<evidence type="ECO:0000256" key="3">
    <source>
        <dbReference type="PROSITE-ProRule" id="PRU00182"/>
    </source>
</evidence>
<dbReference type="Gene3D" id="3.10.290.10">
    <property type="entry name" value="RNA-binding S4 domain"/>
    <property type="match status" value="1"/>
</dbReference>
<dbReference type="PANTHER" id="PTHR21600">
    <property type="entry name" value="MITOCHONDRIAL RNA PSEUDOURIDINE SYNTHASE"/>
    <property type="match status" value="1"/>
</dbReference>
<dbReference type="CDD" id="cd00165">
    <property type="entry name" value="S4"/>
    <property type="match status" value="1"/>
</dbReference>
<evidence type="ECO:0000256" key="1">
    <source>
        <dbReference type="ARBA" id="ARBA00010876"/>
    </source>
</evidence>
<dbReference type="SUPFAM" id="SSF55120">
    <property type="entry name" value="Pseudouridine synthase"/>
    <property type="match status" value="1"/>
</dbReference>
<organism evidence="5 6">
    <name type="scientific">Breznakiella homolactica</name>
    <dbReference type="NCBI Taxonomy" id="2798577"/>
    <lineage>
        <taxon>Bacteria</taxon>
        <taxon>Pseudomonadati</taxon>
        <taxon>Spirochaetota</taxon>
        <taxon>Spirochaetia</taxon>
        <taxon>Spirochaetales</taxon>
        <taxon>Breznakiellaceae</taxon>
        <taxon>Breznakiella</taxon>
    </lineage>
</organism>
<dbReference type="Pfam" id="PF00849">
    <property type="entry name" value="PseudoU_synth_2"/>
    <property type="match status" value="1"/>
</dbReference>
<dbReference type="RefSeq" id="WP_215625252.1">
    <property type="nucleotide sequence ID" value="NZ_CP067089.2"/>
</dbReference>
<gene>
    <name evidence="5" type="ORF">JFL75_13470</name>
</gene>
<dbReference type="InterPro" id="IPR002942">
    <property type="entry name" value="S4_RNA-bd"/>
</dbReference>
<dbReference type="InterPro" id="IPR020103">
    <property type="entry name" value="PsdUridine_synth_cat_dom_sf"/>
</dbReference>
<name>A0A7T7XKB9_9SPIR</name>
<dbReference type="KEGG" id="bhc:JFL75_13470"/>
<evidence type="ECO:0000313" key="6">
    <source>
        <dbReference type="Proteomes" id="UP000595917"/>
    </source>
</evidence>
<dbReference type="Gene3D" id="3.30.2350.10">
    <property type="entry name" value="Pseudouridine synthase"/>
    <property type="match status" value="1"/>
</dbReference>
<keyword evidence="3" id="KW-0694">RNA-binding</keyword>
<dbReference type="CDD" id="cd02869">
    <property type="entry name" value="PseudoU_synth_RluA_like"/>
    <property type="match status" value="1"/>
</dbReference>
<dbReference type="GO" id="GO:0120159">
    <property type="term" value="F:rRNA pseudouridine synthase activity"/>
    <property type="evidence" value="ECO:0007669"/>
    <property type="project" value="UniProtKB-ARBA"/>
</dbReference>
<reference evidence="5" key="1">
    <citation type="submission" date="2021-01" db="EMBL/GenBank/DDBJ databases">
        <title>Description of Breznakiella homolactica.</title>
        <authorList>
            <person name="Song Y."/>
            <person name="Brune A."/>
        </authorList>
    </citation>
    <scope>NUCLEOTIDE SEQUENCE</scope>
    <source>
        <strain evidence="5">RmG30</strain>
    </source>
</reference>
<proteinExistence type="inferred from homology"/>
<keyword evidence="6" id="KW-1185">Reference proteome</keyword>
<accession>A0A7T7XKB9</accession>
<protein>
    <submittedName>
        <fullName evidence="5">RluA family pseudouridine synthase</fullName>
    </submittedName>
</protein>